<protein>
    <recommendedName>
        <fullName evidence="2">Rhodanese domain-containing protein</fullName>
    </recommendedName>
</protein>
<dbReference type="RefSeq" id="WP_188665392.1">
    <property type="nucleotide sequence ID" value="NZ_BMHV01000017.1"/>
</dbReference>
<evidence type="ECO:0000256" key="1">
    <source>
        <dbReference type="SAM" id="SignalP"/>
    </source>
</evidence>
<organism evidence="3 4">
    <name type="scientific">Terasakiella brassicae</name>
    <dbReference type="NCBI Taxonomy" id="1634917"/>
    <lineage>
        <taxon>Bacteria</taxon>
        <taxon>Pseudomonadati</taxon>
        <taxon>Pseudomonadota</taxon>
        <taxon>Alphaproteobacteria</taxon>
        <taxon>Rhodospirillales</taxon>
        <taxon>Terasakiellaceae</taxon>
        <taxon>Terasakiella</taxon>
    </lineage>
</organism>
<dbReference type="NCBIfam" id="TIGR03865">
    <property type="entry name" value="PQQ_CXXCW"/>
    <property type="match status" value="1"/>
</dbReference>
<dbReference type="Proteomes" id="UP000632498">
    <property type="component" value="Unassembled WGS sequence"/>
</dbReference>
<dbReference type="InterPro" id="IPR001763">
    <property type="entry name" value="Rhodanese-like_dom"/>
</dbReference>
<name>A0A917C3X0_9PROT</name>
<keyword evidence="1" id="KW-0732">Signal</keyword>
<evidence type="ECO:0000313" key="3">
    <source>
        <dbReference type="EMBL" id="GGF68821.1"/>
    </source>
</evidence>
<dbReference type="Pfam" id="PF00581">
    <property type="entry name" value="Rhodanese"/>
    <property type="match status" value="1"/>
</dbReference>
<dbReference type="InterPro" id="IPR036873">
    <property type="entry name" value="Rhodanese-like_dom_sf"/>
</dbReference>
<dbReference type="EMBL" id="BMHV01000017">
    <property type="protein sequence ID" value="GGF68821.1"/>
    <property type="molecule type" value="Genomic_DNA"/>
</dbReference>
<evidence type="ECO:0000259" key="2">
    <source>
        <dbReference type="PROSITE" id="PS50206"/>
    </source>
</evidence>
<gene>
    <name evidence="3" type="ORF">GCM10011332_23710</name>
</gene>
<comment type="caution">
    <text evidence="3">The sequence shown here is derived from an EMBL/GenBank/DDBJ whole genome shotgun (WGS) entry which is preliminary data.</text>
</comment>
<dbReference type="PROSITE" id="PS51257">
    <property type="entry name" value="PROKAR_LIPOPROTEIN"/>
    <property type="match status" value="1"/>
</dbReference>
<keyword evidence="4" id="KW-1185">Reference proteome</keyword>
<evidence type="ECO:0000313" key="4">
    <source>
        <dbReference type="Proteomes" id="UP000632498"/>
    </source>
</evidence>
<dbReference type="PROSITE" id="PS50206">
    <property type="entry name" value="RHODANESE_3"/>
    <property type="match status" value="1"/>
</dbReference>
<sequence>MKTFVLFFIIILAACSHVPVPVPVPDGYRMNRYKAPVPDHVPGAQTINIKQAVHLKEKGAIFIDVIGSGKFLTKSRKGGWMSVKPHTSIPGSYWLPDVGRGALTPDQNTYFEKALAQLSSQNKQTKLIFFCLKSCWMSWNGAKRAASLGYKSVHWLADGKDGWQDAGHPLAEITPFSIKK</sequence>
<proteinExistence type="predicted"/>
<dbReference type="AlphaFoldDB" id="A0A917C3X0"/>
<accession>A0A917C3X0</accession>
<feature type="signal peptide" evidence="1">
    <location>
        <begin position="1"/>
        <end position="18"/>
    </location>
</feature>
<dbReference type="InterPro" id="IPR022376">
    <property type="entry name" value="PQQ_CXXCW"/>
</dbReference>
<feature type="chain" id="PRO_5036788944" description="Rhodanese domain-containing protein" evidence="1">
    <location>
        <begin position="19"/>
        <end position="180"/>
    </location>
</feature>
<dbReference type="Gene3D" id="3.40.250.10">
    <property type="entry name" value="Rhodanese-like domain"/>
    <property type="match status" value="1"/>
</dbReference>
<reference evidence="3" key="2">
    <citation type="submission" date="2020-09" db="EMBL/GenBank/DDBJ databases">
        <authorList>
            <person name="Sun Q."/>
            <person name="Zhou Y."/>
        </authorList>
    </citation>
    <scope>NUCLEOTIDE SEQUENCE</scope>
    <source>
        <strain evidence="3">CGMCC 1.15254</strain>
    </source>
</reference>
<reference evidence="3" key="1">
    <citation type="journal article" date="2014" name="Int. J. Syst. Evol. Microbiol.">
        <title>Complete genome sequence of Corynebacterium casei LMG S-19264T (=DSM 44701T), isolated from a smear-ripened cheese.</title>
        <authorList>
            <consortium name="US DOE Joint Genome Institute (JGI-PGF)"/>
            <person name="Walter F."/>
            <person name="Albersmeier A."/>
            <person name="Kalinowski J."/>
            <person name="Ruckert C."/>
        </authorList>
    </citation>
    <scope>NUCLEOTIDE SEQUENCE</scope>
    <source>
        <strain evidence="3">CGMCC 1.15254</strain>
    </source>
</reference>
<dbReference type="SUPFAM" id="SSF52821">
    <property type="entry name" value="Rhodanese/Cell cycle control phosphatase"/>
    <property type="match status" value="1"/>
</dbReference>
<feature type="domain" description="Rhodanese" evidence="2">
    <location>
        <begin position="111"/>
        <end position="172"/>
    </location>
</feature>
<dbReference type="CDD" id="cd00158">
    <property type="entry name" value="RHOD"/>
    <property type="match status" value="1"/>
</dbReference>